<comment type="cofactor">
    <cofactor evidence="1">
        <name>Zn(2+)</name>
        <dbReference type="ChEBI" id="CHEBI:29105"/>
    </cofactor>
</comment>
<dbReference type="Pfam" id="PF08014">
    <property type="entry name" value="MATCAP"/>
    <property type="match status" value="1"/>
</dbReference>
<dbReference type="GO" id="GO:0008237">
    <property type="term" value="F:metallopeptidase activity"/>
    <property type="evidence" value="ECO:0007669"/>
    <property type="project" value="UniProtKB-KW"/>
</dbReference>
<keyword evidence="3" id="KW-0378">Hydrolase</keyword>
<evidence type="ECO:0000313" key="6">
    <source>
        <dbReference type="EMBL" id="CAF0909439.1"/>
    </source>
</evidence>
<dbReference type="GO" id="GO:0006508">
    <property type="term" value="P:proteolysis"/>
    <property type="evidence" value="ECO:0007669"/>
    <property type="project" value="UniProtKB-KW"/>
</dbReference>
<feature type="region of interest" description="Disordered" evidence="5">
    <location>
        <begin position="17"/>
        <end position="47"/>
    </location>
</feature>
<organism evidence="6 7">
    <name type="scientific">Brachionus calyciflorus</name>
    <dbReference type="NCBI Taxonomy" id="104777"/>
    <lineage>
        <taxon>Eukaryota</taxon>
        <taxon>Metazoa</taxon>
        <taxon>Spiralia</taxon>
        <taxon>Gnathifera</taxon>
        <taxon>Rotifera</taxon>
        <taxon>Eurotatoria</taxon>
        <taxon>Monogononta</taxon>
        <taxon>Pseudotrocha</taxon>
        <taxon>Ploima</taxon>
        <taxon>Brachionidae</taxon>
        <taxon>Brachionus</taxon>
    </lineage>
</organism>
<feature type="compositionally biased region" description="Basic and acidic residues" evidence="5">
    <location>
        <begin position="23"/>
        <end position="36"/>
    </location>
</feature>
<evidence type="ECO:0000256" key="2">
    <source>
        <dbReference type="ARBA" id="ARBA00022670"/>
    </source>
</evidence>
<name>A0A814A4L6_9BILA</name>
<sequence length="520" mass="60431">MTKIDLEKQKNLLNPLKNVTKPEIPKLDLNTKNDKSTKKKLKRSSSESKIRLKDPDYTDSILFKSKSSRQLDDVHLIKTFVKNQNQIRLYNSVPHQHMPPLHITNQDEVKEKFFNQKIPPILKFKADEQVLKNIVNKHSKTSYEHFFLAKNILDTVKSKYPNLVAYYEANFGERINSIQCVDLVGKYLYENKIAGDLSISFAPGLTCSGRITSYMQNKNDPSTRKFSIWINDGEENQFLRKDGIICLCDHEIGTHYYRSFNDGLQTWFNDRKKFGLRSLNSNELLQTEEGLAALHTLMSANLKYLFLPALLYYLACMADKMTFEQLYNHIEKYIEIPEERWKLVTRVKRGISDPYQIGSYSRDQSYFQGAVDILRNLDNVDFMTLMSGKICLDEIDTIKRTARFNSLKIPNFMKDLRSYKEKLRVIGIVNGIIEPKKNEKIKNGKLIVDQTAKSEELRKNYNKNNPQDSKELFNLNTKNLSLTSIEIKRYINKEIVSKTKNTVDNIPMVIDNNSSLCIII</sequence>
<dbReference type="EMBL" id="CAJNOC010002051">
    <property type="protein sequence ID" value="CAF0909439.1"/>
    <property type="molecule type" value="Genomic_DNA"/>
</dbReference>
<comment type="caution">
    <text evidence="6">The sequence shown here is derived from an EMBL/GenBank/DDBJ whole genome shotgun (WGS) entry which is preliminary data.</text>
</comment>
<evidence type="ECO:0000256" key="4">
    <source>
        <dbReference type="ARBA" id="ARBA00023049"/>
    </source>
</evidence>
<dbReference type="Proteomes" id="UP000663879">
    <property type="component" value="Unassembled WGS sequence"/>
</dbReference>
<dbReference type="InterPro" id="IPR012548">
    <property type="entry name" value="MATCAP"/>
</dbReference>
<evidence type="ECO:0000313" key="7">
    <source>
        <dbReference type="Proteomes" id="UP000663879"/>
    </source>
</evidence>
<dbReference type="OrthoDB" id="449345at2759"/>
<proteinExistence type="predicted"/>
<evidence type="ECO:0000256" key="5">
    <source>
        <dbReference type="SAM" id="MobiDB-lite"/>
    </source>
</evidence>
<dbReference type="PANTHER" id="PTHR31817">
    <property type="match status" value="1"/>
</dbReference>
<evidence type="ECO:0000256" key="3">
    <source>
        <dbReference type="ARBA" id="ARBA00022801"/>
    </source>
</evidence>
<dbReference type="SMART" id="SM01154">
    <property type="entry name" value="DUF1704"/>
    <property type="match status" value="1"/>
</dbReference>
<dbReference type="AlphaFoldDB" id="A0A814A4L6"/>
<protein>
    <submittedName>
        <fullName evidence="6">Uncharacterized protein</fullName>
    </submittedName>
</protein>
<evidence type="ECO:0000256" key="1">
    <source>
        <dbReference type="ARBA" id="ARBA00001947"/>
    </source>
</evidence>
<gene>
    <name evidence="6" type="ORF">OXX778_LOCUS11821</name>
</gene>
<keyword evidence="2" id="KW-0645">Protease</keyword>
<keyword evidence="7" id="KW-1185">Reference proteome</keyword>
<accession>A0A814A4L6</accession>
<keyword evidence="4" id="KW-0482">Metalloprotease</keyword>
<reference evidence="6" key="1">
    <citation type="submission" date="2021-02" db="EMBL/GenBank/DDBJ databases">
        <authorList>
            <person name="Nowell W R."/>
        </authorList>
    </citation>
    <scope>NUCLEOTIDE SEQUENCE</scope>
    <source>
        <strain evidence="6">Ploen Becks lab</strain>
    </source>
</reference>
<dbReference type="PANTHER" id="PTHR31817:SF5">
    <property type="match status" value="1"/>
</dbReference>